<dbReference type="Gene3D" id="2.30.30.30">
    <property type="match status" value="1"/>
</dbReference>
<evidence type="ECO:0000256" key="2">
    <source>
        <dbReference type="ARBA" id="ARBA00022980"/>
    </source>
</evidence>
<dbReference type="InterPro" id="IPR014722">
    <property type="entry name" value="Rib_uL2_dom2"/>
</dbReference>
<dbReference type="Proteomes" id="UP000822688">
    <property type="component" value="Chromosome 12"/>
</dbReference>
<dbReference type="GO" id="GO:0006412">
    <property type="term" value="P:translation"/>
    <property type="evidence" value="ECO:0007669"/>
    <property type="project" value="InterPro"/>
</dbReference>
<protein>
    <submittedName>
        <fullName evidence="5">Uncharacterized protein</fullName>
    </submittedName>
</protein>
<keyword evidence="6" id="KW-1185">Reference proteome</keyword>
<gene>
    <name evidence="5" type="ORF">KC19_12G003400</name>
</gene>
<dbReference type="GO" id="GO:0003735">
    <property type="term" value="F:structural constituent of ribosome"/>
    <property type="evidence" value="ECO:0007669"/>
    <property type="project" value="InterPro"/>
</dbReference>
<evidence type="ECO:0000313" key="6">
    <source>
        <dbReference type="Proteomes" id="UP000822688"/>
    </source>
</evidence>
<accession>A0A8T0G5I2</accession>
<comment type="caution">
    <text evidence="5">The sequence shown here is derived from an EMBL/GenBank/DDBJ whole genome shotgun (WGS) entry which is preliminary data.</text>
</comment>
<organism evidence="5 6">
    <name type="scientific">Ceratodon purpureus</name>
    <name type="common">Fire moss</name>
    <name type="synonym">Dicranum purpureum</name>
    <dbReference type="NCBI Taxonomy" id="3225"/>
    <lineage>
        <taxon>Eukaryota</taxon>
        <taxon>Viridiplantae</taxon>
        <taxon>Streptophyta</taxon>
        <taxon>Embryophyta</taxon>
        <taxon>Bryophyta</taxon>
        <taxon>Bryophytina</taxon>
        <taxon>Bryopsida</taxon>
        <taxon>Dicranidae</taxon>
        <taxon>Pseudoditrichales</taxon>
        <taxon>Ditrichaceae</taxon>
        <taxon>Ceratodon</taxon>
    </lineage>
</organism>
<proteinExistence type="inferred from homology"/>
<dbReference type="Pfam" id="PF16906">
    <property type="entry name" value="Ribosomal_L26"/>
    <property type="match status" value="1"/>
</dbReference>
<feature type="region of interest" description="Disordered" evidence="4">
    <location>
        <begin position="1"/>
        <end position="23"/>
    </location>
</feature>
<dbReference type="OrthoDB" id="1688503at2759"/>
<feature type="compositionally biased region" description="Basic residues" evidence="4">
    <location>
        <begin position="10"/>
        <end position="23"/>
    </location>
</feature>
<comment type="similarity">
    <text evidence="1">Belongs to the universal ribosomal protein uL24 family.</text>
</comment>
<evidence type="ECO:0000256" key="1">
    <source>
        <dbReference type="ARBA" id="ARBA00010618"/>
    </source>
</evidence>
<evidence type="ECO:0000256" key="4">
    <source>
        <dbReference type="SAM" id="MobiDB-lite"/>
    </source>
</evidence>
<reference evidence="5" key="1">
    <citation type="submission" date="2020-06" db="EMBL/GenBank/DDBJ databases">
        <title>WGS assembly of Ceratodon purpureus strain R40.</title>
        <authorList>
            <person name="Carey S.B."/>
            <person name="Jenkins J."/>
            <person name="Shu S."/>
            <person name="Lovell J.T."/>
            <person name="Sreedasyam A."/>
            <person name="Maumus F."/>
            <person name="Tiley G.P."/>
            <person name="Fernandez-Pozo N."/>
            <person name="Barry K."/>
            <person name="Chen C."/>
            <person name="Wang M."/>
            <person name="Lipzen A."/>
            <person name="Daum C."/>
            <person name="Saski C.A."/>
            <person name="Payton A.C."/>
            <person name="Mcbreen J.C."/>
            <person name="Conrad R.E."/>
            <person name="Kollar L.M."/>
            <person name="Olsson S."/>
            <person name="Huttunen S."/>
            <person name="Landis J.B."/>
            <person name="Wickett N.J."/>
            <person name="Johnson M.G."/>
            <person name="Rensing S.A."/>
            <person name="Grimwood J."/>
            <person name="Schmutz J."/>
            <person name="Mcdaniel S.F."/>
        </authorList>
    </citation>
    <scope>NUCLEOTIDE SEQUENCE</scope>
    <source>
        <strain evidence="5">R40</strain>
    </source>
</reference>
<dbReference type="AlphaFoldDB" id="A0A8T0G5I2"/>
<evidence type="ECO:0000313" key="5">
    <source>
        <dbReference type="EMBL" id="KAG0553339.1"/>
    </source>
</evidence>
<evidence type="ECO:0000256" key="3">
    <source>
        <dbReference type="ARBA" id="ARBA00023274"/>
    </source>
</evidence>
<dbReference type="GO" id="GO:0015934">
    <property type="term" value="C:large ribosomal subunit"/>
    <property type="evidence" value="ECO:0007669"/>
    <property type="project" value="InterPro"/>
</dbReference>
<name>A0A8T0G5I2_CERPU</name>
<keyword evidence="3" id="KW-0687">Ribonucleoprotein</keyword>
<dbReference type="EMBL" id="CM026433">
    <property type="protein sequence ID" value="KAG0553339.1"/>
    <property type="molecule type" value="Genomic_DNA"/>
</dbReference>
<keyword evidence="2" id="KW-0689">Ribosomal protein</keyword>
<sequence>MNPHPFMSTSRRKSRKAHFSAPSSKRRILMSVALSSNLKNKYNVSLGILGFQVS</sequence>
<dbReference type="PANTHER" id="PTHR11143">
    <property type="entry name" value="60S RIBOSOMAL PROTEIN L26 FAMILY MEMBER"/>
    <property type="match status" value="1"/>
</dbReference>
<dbReference type="InterPro" id="IPR005756">
    <property type="entry name" value="Ribosomal_uL24_euk/arc"/>
</dbReference>